<accession>A0A377TP56</accession>
<name>A0A377TP56_KLEPN</name>
<protein>
    <submittedName>
        <fullName evidence="1">Uncharacterized protein</fullName>
    </submittedName>
</protein>
<dbReference type="Proteomes" id="UP000254938">
    <property type="component" value="Unassembled WGS sequence"/>
</dbReference>
<dbReference type="EMBL" id="UGKQ01000007">
    <property type="protein sequence ID" value="STS81149.1"/>
    <property type="molecule type" value="Genomic_DNA"/>
</dbReference>
<sequence length="46" mass="5096">MRLIPLVTAEQVGKMGLPAISLTALMHLNQPRTVRSSWVCQPVVPR</sequence>
<evidence type="ECO:0000313" key="1">
    <source>
        <dbReference type="EMBL" id="STS81149.1"/>
    </source>
</evidence>
<reference evidence="1 2" key="1">
    <citation type="submission" date="2018-06" db="EMBL/GenBank/DDBJ databases">
        <authorList>
            <consortium name="Pathogen Informatics"/>
            <person name="Doyle S."/>
        </authorList>
    </citation>
    <scope>NUCLEOTIDE SEQUENCE [LARGE SCALE GENOMIC DNA]</scope>
    <source>
        <strain evidence="1 2">NCTC9140</strain>
    </source>
</reference>
<organism evidence="1 2">
    <name type="scientific">Klebsiella pneumoniae</name>
    <dbReference type="NCBI Taxonomy" id="573"/>
    <lineage>
        <taxon>Bacteria</taxon>
        <taxon>Pseudomonadati</taxon>
        <taxon>Pseudomonadota</taxon>
        <taxon>Gammaproteobacteria</taxon>
        <taxon>Enterobacterales</taxon>
        <taxon>Enterobacteriaceae</taxon>
        <taxon>Klebsiella/Raoultella group</taxon>
        <taxon>Klebsiella</taxon>
        <taxon>Klebsiella pneumoniae complex</taxon>
    </lineage>
</organism>
<evidence type="ECO:0000313" key="2">
    <source>
        <dbReference type="Proteomes" id="UP000254938"/>
    </source>
</evidence>
<gene>
    <name evidence="1" type="ORF">NCTC9140_02878</name>
</gene>
<proteinExistence type="predicted"/>
<dbReference type="AlphaFoldDB" id="A0A377TP56"/>